<dbReference type="Pfam" id="PF06012">
    <property type="entry name" value="DUF908"/>
    <property type="match status" value="2"/>
</dbReference>
<feature type="compositionally biased region" description="Basic and acidic residues" evidence="8">
    <location>
        <begin position="2933"/>
        <end position="2944"/>
    </location>
</feature>
<feature type="domain" description="HECT" evidence="10">
    <location>
        <begin position="3740"/>
        <end position="4075"/>
    </location>
</feature>
<feature type="region of interest" description="Disordered" evidence="8">
    <location>
        <begin position="2916"/>
        <end position="2953"/>
    </location>
</feature>
<dbReference type="Proteomes" id="UP001214638">
    <property type="component" value="Unassembled WGS sequence"/>
</dbReference>
<feature type="region of interest" description="Disordered" evidence="8">
    <location>
        <begin position="2971"/>
        <end position="3014"/>
    </location>
</feature>
<evidence type="ECO:0000256" key="5">
    <source>
        <dbReference type="ARBA" id="ARBA00022786"/>
    </source>
</evidence>
<dbReference type="CDD" id="cd00078">
    <property type="entry name" value="HECTc"/>
    <property type="match status" value="1"/>
</dbReference>
<dbReference type="EC" id="2.3.2.26" evidence="3"/>
<dbReference type="PANTHER" id="PTHR11254:SF67">
    <property type="entry name" value="E3 UBIQUITIN-PROTEIN LIGASE HUWE1"/>
    <property type="match status" value="1"/>
</dbReference>
<feature type="region of interest" description="Disordered" evidence="8">
    <location>
        <begin position="2714"/>
        <end position="2745"/>
    </location>
</feature>
<feature type="compositionally biased region" description="Acidic residues" evidence="8">
    <location>
        <begin position="2481"/>
        <end position="2490"/>
    </location>
</feature>
<dbReference type="KEGG" id="bdw:94334499"/>
<dbReference type="InterPro" id="IPR000569">
    <property type="entry name" value="HECT_dom"/>
</dbReference>
<feature type="compositionally biased region" description="Low complexity" evidence="8">
    <location>
        <begin position="2469"/>
        <end position="2480"/>
    </location>
</feature>
<feature type="compositionally biased region" description="Polar residues" evidence="8">
    <location>
        <begin position="2606"/>
        <end position="2619"/>
    </location>
</feature>
<dbReference type="EMBL" id="JALLKP010000001">
    <property type="protein sequence ID" value="KAK2197202.1"/>
    <property type="molecule type" value="Genomic_DNA"/>
</dbReference>
<feature type="compositionally biased region" description="Acidic residues" evidence="8">
    <location>
        <begin position="2499"/>
        <end position="2512"/>
    </location>
</feature>
<keyword evidence="5 7" id="KW-0833">Ubl conjugation pathway</keyword>
<dbReference type="Pfam" id="PF06025">
    <property type="entry name" value="DUF913"/>
    <property type="match status" value="1"/>
</dbReference>
<feature type="region of interest" description="Disordered" evidence="8">
    <location>
        <begin position="2672"/>
        <end position="2701"/>
    </location>
</feature>
<feature type="compositionally biased region" description="Low complexity" evidence="8">
    <location>
        <begin position="1433"/>
        <end position="1442"/>
    </location>
</feature>
<proteinExistence type="inferred from homology"/>
<dbReference type="PROSITE" id="PS50030">
    <property type="entry name" value="UBA"/>
    <property type="match status" value="1"/>
</dbReference>
<comment type="similarity">
    <text evidence="6">Belongs to the UPL family. TOM1/PTR1 subfamily.</text>
</comment>
<dbReference type="InterPro" id="IPR050409">
    <property type="entry name" value="E3_ubiq-protein_ligase"/>
</dbReference>
<evidence type="ECO:0000256" key="7">
    <source>
        <dbReference type="PROSITE-ProRule" id="PRU00104"/>
    </source>
</evidence>
<feature type="region of interest" description="Disordered" evidence="8">
    <location>
        <begin position="3374"/>
        <end position="3401"/>
    </location>
</feature>
<dbReference type="PROSITE" id="PS50237">
    <property type="entry name" value="HECT"/>
    <property type="match status" value="1"/>
</dbReference>
<keyword evidence="12" id="KW-1185">Reference proteome</keyword>
<dbReference type="InterPro" id="IPR010314">
    <property type="entry name" value="E3_Ub_ligase_DUF913"/>
</dbReference>
<dbReference type="Gene3D" id="3.30.2410.10">
    <property type="entry name" value="Hect, E3 ligase catalytic domain"/>
    <property type="match status" value="1"/>
</dbReference>
<feature type="region of interest" description="Disordered" evidence="8">
    <location>
        <begin position="2595"/>
        <end position="2619"/>
    </location>
</feature>
<keyword evidence="4" id="KW-0808">Transferase</keyword>
<dbReference type="FunFam" id="3.30.2160.10:FF:000001">
    <property type="entry name" value="E3 ubiquitin-protein ligase NEDD4-like"/>
    <property type="match status" value="1"/>
</dbReference>
<evidence type="ECO:0000256" key="1">
    <source>
        <dbReference type="ARBA" id="ARBA00000885"/>
    </source>
</evidence>
<dbReference type="Gene3D" id="3.90.1750.10">
    <property type="entry name" value="Hect, E3 ligase catalytic domains"/>
    <property type="match status" value="1"/>
</dbReference>
<dbReference type="PANTHER" id="PTHR11254">
    <property type="entry name" value="HECT DOMAIN UBIQUITIN-PROTEIN LIGASE"/>
    <property type="match status" value="1"/>
</dbReference>
<dbReference type="GO" id="GO:0061630">
    <property type="term" value="F:ubiquitin protein ligase activity"/>
    <property type="evidence" value="ECO:0007669"/>
    <property type="project" value="UniProtKB-EC"/>
</dbReference>
<evidence type="ECO:0000259" key="9">
    <source>
        <dbReference type="PROSITE" id="PS50030"/>
    </source>
</evidence>
<evidence type="ECO:0000256" key="2">
    <source>
        <dbReference type="ARBA" id="ARBA00004906"/>
    </source>
</evidence>
<dbReference type="FunFam" id="3.30.2410.10:FF:000009">
    <property type="entry name" value="Probable E3 ubiquitin-protein ligase HECTD2"/>
    <property type="match status" value="1"/>
</dbReference>
<evidence type="ECO:0000313" key="11">
    <source>
        <dbReference type="EMBL" id="KAK2197202.1"/>
    </source>
</evidence>
<feature type="domain" description="UBA" evidence="9">
    <location>
        <begin position="1467"/>
        <end position="1513"/>
    </location>
</feature>
<evidence type="ECO:0000256" key="8">
    <source>
        <dbReference type="SAM" id="MobiDB-lite"/>
    </source>
</evidence>
<dbReference type="InterPro" id="IPR015940">
    <property type="entry name" value="UBA"/>
</dbReference>
<protein>
    <recommendedName>
        <fullName evidence="3">HECT-type E3 ubiquitin transferase</fullName>
        <ecNumber evidence="3">2.3.2.26</ecNumber>
    </recommendedName>
</protein>
<gene>
    <name evidence="11" type="ORF">BdWA1_000201</name>
</gene>
<feature type="region of interest" description="Disordered" evidence="8">
    <location>
        <begin position="1433"/>
        <end position="1471"/>
    </location>
</feature>
<dbReference type="InterPro" id="IPR035983">
    <property type="entry name" value="Hect_E3_ubiquitin_ligase"/>
</dbReference>
<reference evidence="11" key="1">
    <citation type="journal article" date="2023" name="Nat. Microbiol.">
        <title>Babesia duncani multi-omics identifies virulence factors and drug targets.</title>
        <authorList>
            <person name="Singh P."/>
            <person name="Lonardi S."/>
            <person name="Liang Q."/>
            <person name="Vydyam P."/>
            <person name="Khabirova E."/>
            <person name="Fang T."/>
            <person name="Gihaz S."/>
            <person name="Thekkiniath J."/>
            <person name="Munshi M."/>
            <person name="Abel S."/>
            <person name="Ciampossin L."/>
            <person name="Batugedara G."/>
            <person name="Gupta M."/>
            <person name="Lu X.M."/>
            <person name="Lenz T."/>
            <person name="Chakravarty S."/>
            <person name="Cornillot E."/>
            <person name="Hu Y."/>
            <person name="Ma W."/>
            <person name="Gonzalez L.M."/>
            <person name="Sanchez S."/>
            <person name="Estrada K."/>
            <person name="Sanchez-Flores A."/>
            <person name="Montero E."/>
            <person name="Harb O.S."/>
            <person name="Le Roch K.G."/>
            <person name="Mamoun C.B."/>
        </authorList>
    </citation>
    <scope>NUCLEOTIDE SEQUENCE</scope>
    <source>
        <strain evidence="11">WA1</strain>
    </source>
</reference>
<feature type="active site" description="Glycyl thioester intermediate" evidence="7">
    <location>
        <position position="4042"/>
    </location>
</feature>
<dbReference type="SMART" id="SM00119">
    <property type="entry name" value="HECTc"/>
    <property type="match status" value="1"/>
</dbReference>
<dbReference type="Gene3D" id="3.30.2160.10">
    <property type="entry name" value="Hect, E3 ligase catalytic domain"/>
    <property type="match status" value="1"/>
</dbReference>
<feature type="compositionally biased region" description="Acidic residues" evidence="8">
    <location>
        <begin position="2380"/>
        <end position="2453"/>
    </location>
</feature>
<organism evidence="11 12">
    <name type="scientific">Babesia duncani</name>
    <dbReference type="NCBI Taxonomy" id="323732"/>
    <lineage>
        <taxon>Eukaryota</taxon>
        <taxon>Sar</taxon>
        <taxon>Alveolata</taxon>
        <taxon>Apicomplexa</taxon>
        <taxon>Aconoidasida</taxon>
        <taxon>Piroplasmida</taxon>
        <taxon>Babesiidae</taxon>
        <taxon>Babesia</taxon>
    </lineage>
</organism>
<feature type="compositionally biased region" description="Polar residues" evidence="8">
    <location>
        <begin position="2807"/>
        <end position="2826"/>
    </location>
</feature>
<comment type="caution">
    <text evidence="11">The sequence shown here is derived from an EMBL/GenBank/DDBJ whole genome shotgun (WGS) entry which is preliminary data.</text>
</comment>
<dbReference type="RefSeq" id="XP_067804044.1">
    <property type="nucleotide sequence ID" value="XM_067945253.1"/>
</dbReference>
<dbReference type="GO" id="GO:0005737">
    <property type="term" value="C:cytoplasm"/>
    <property type="evidence" value="ECO:0007669"/>
    <property type="project" value="TreeGrafter"/>
</dbReference>
<feature type="compositionally biased region" description="Pro residues" evidence="8">
    <location>
        <begin position="2723"/>
        <end position="2737"/>
    </location>
</feature>
<evidence type="ECO:0000256" key="3">
    <source>
        <dbReference type="ARBA" id="ARBA00012485"/>
    </source>
</evidence>
<feature type="compositionally biased region" description="Low complexity" evidence="8">
    <location>
        <begin position="2974"/>
        <end position="2988"/>
    </location>
</feature>
<accession>A0AAD9UPT1</accession>
<feature type="compositionally biased region" description="Pro residues" evidence="8">
    <location>
        <begin position="2828"/>
        <end position="2837"/>
    </location>
</feature>
<evidence type="ECO:0000259" key="10">
    <source>
        <dbReference type="PROSITE" id="PS50237"/>
    </source>
</evidence>
<name>A0AAD9UPT1_9APIC</name>
<evidence type="ECO:0000256" key="6">
    <source>
        <dbReference type="ARBA" id="ARBA00034494"/>
    </source>
</evidence>
<evidence type="ECO:0000256" key="4">
    <source>
        <dbReference type="ARBA" id="ARBA00022679"/>
    </source>
</evidence>
<dbReference type="GO" id="GO:0000209">
    <property type="term" value="P:protein polyubiquitination"/>
    <property type="evidence" value="ECO:0007669"/>
    <property type="project" value="TreeGrafter"/>
</dbReference>
<evidence type="ECO:0000313" key="12">
    <source>
        <dbReference type="Proteomes" id="UP001214638"/>
    </source>
</evidence>
<dbReference type="Pfam" id="PF00632">
    <property type="entry name" value="HECT"/>
    <property type="match status" value="1"/>
</dbReference>
<feature type="region of interest" description="Disordered" evidence="8">
    <location>
        <begin position="2807"/>
        <end position="2837"/>
    </location>
</feature>
<dbReference type="SUPFAM" id="SSF56204">
    <property type="entry name" value="Hect, E3 ligase catalytic domain"/>
    <property type="match status" value="1"/>
</dbReference>
<feature type="region of interest" description="Disordered" evidence="8">
    <location>
        <begin position="2380"/>
        <end position="2545"/>
    </location>
</feature>
<dbReference type="InterPro" id="IPR010309">
    <property type="entry name" value="E3_Ub_ligase_DUF908"/>
</dbReference>
<sequence length="4075" mass="457336">MKIGLPRGDNYKLVLAGLQSSQRAFIECLATCPESDLIIHLDSFTQWVWEKSDLICWGPVLNRFDTIISQYIKSYREYIASPTISLDQAFCWDQIQLVKSALKASIMIVENCTSKSLYNSLDLLVMLLDDLNPDIVLATTRLLCVFFSTRNRKHALHKDAGNIAAKLNSLVQSPLPDKTMHIVSSDSNLDAPHVNEVEDEMQATTNPPVLQFYLDSKEHLLKVESTIEVVSNETIKIPIVDIFNCHSNSNEEVTTIQQLKIALCNLHASLQTPPALFQHLWKTLQTLVAKYNIPPQLYTELKYKVLKVFGCIFPHFMRSNINIRISSLICMLLMNNSLYNQFLAYNPSFLLELTSFIRCHRQLERQTMMLATELLSGMIYDGIQYKALSNLLGFNIPHGIFVKVLLAYLEHEHVKEPLPPVMNLKAGTEPRFELQQHANLNEKQLMELQLKGYLVNGDQVLDKYKWPNRILTDVDRQRILEIEDDMRILLQLLIVYYSIISYHGNNNVLVNITLLESIVGFIRVRDPVYLPVVIYVVQVLEALLDYNQTVSRNLRNDLQLFHVFVSRLQYDMYNISCFPIFGKTNAANEWWPNGWLLPQTLDPIQLRFYWLSLSENSARRFLFKTIIKDLDSAARSYTGRTEVHEQDVFAAASPIIPIMHYIFRNVQSWGLGIYSAAITLISDTLGEDPIAQEELHKLGILPAFLLSICDENFKNEDCLSIIPTAISDVFLHKSGQEYMKNKEYAPVLKMIDIITQVDFVLFDRFGEVASAIGSCLDSIARNNETAYPFIMRRIIKIMNELLEDALKYPRFEPLDAKQCEVKAQSYLKDLTSQPHPIGIQILSVLGEQGKDFFYADRIANLGKMLAAFLTGGQSISQFVSMDGVKILLQLSTVPCLPPMFFLIYPQHPLALVLKYITSHAAAPCISHLHSLCRPYLLAPGGNKIPQNVLHVHENIDYFKMIHGVCHFLYFMHRESTSFYQSGCSGQFQTQGITLSCACEIHLTLSLFLKRMIIEFPLLMKQFFSCINAAGVEAILSGGHHSHDHPQIKAHKLHSVQTKIDSVFSANDFFWSSQCSYAYSIPNPSFTMLQTQGQLPSEYASMNSEMCRLVLITVKALMNAINVAATKALGLAKGENGCIKSYIANHISLASSIIVNLFKGIPVLDTWEPGHSVFMENMDQMMMAQYLVECVEIVFKFLIDARGSAYLHILSFLVFENINGMDAVIRTYNYIQALYISACFAMVSKFNQISLDELLPKDTPQRTIAFIKATSEVMGKANIRDLRSCLVVLLKALQVSLNIFSKLSNSRTILNTNGVINVQEYLNSGLFKTFVSENVAVDKVIKHVVDKAAFSCWNWFIFLVKLPSELPCNSCANVHFFISPKLIGAMLKLLTHFMDYHSDARQSMIKSHLDSFGGGAGGGSVNFNPSRLLPFSLNSTTTNQSSRSRQRRHRNLGVAQADSASPEVEMDNEDDNRDMQAARSHLIEMGFSERDISNAIAHCGFSDVATLTDWLINSLSYGHETPFNSEMVENLLCMEADVDDHEDVELPVSTSVLNLGGRLGLFPDTMQPVDANSASNASIDVWDWEFCAFTPKLDVVNGIGILEQISGNIVDGILQLSCKMSSSLSIFVECLLRLANMNVEIPTDIPPLITNKYSKHECNIFRLLKLLINRIRLTSASLAAEIDCGNWHSSCGTMAYIFTNEQEKLTAINTLVNPSVNKRQKMYNAQRLHEHLYGLYYVLTYFIGGKESFSTLLLDFGMEPLQDTLDIVSKCLGVLKSQMLSIKMINSLPNSHVYIPAAMHNVKSDGYTSDDVAFGFFKTGTVPQEMMIPPFIKLGIITIAEMTRIYSLVDLPRELGVALKTNIDVASIITTKWIPIEFQKALVNISLNILELFPGLDPDITCCLLWLLDTLTEQHHNALEFLSYTRLRNIGVKGSKSTQRTFASKSEGSGALCVLLTLDKSCTCKGMLKMVANIIIHCMEDPGLLRDTVQKKLVECLTVNNRYRGPFNPQEECISLAKLIEQMHPYIVRDPKLVIDLIGNCCVLIRTEDDEENVYVTLANNPKLPNVKSIDDMFKGPVELNYKRAFSLMRTIVDHMQMFANLHGCTRSVDSKGENLPSYPFAFTVNSLLYLFGSFYYNFPDCIFHGSTSGIKLEADCLFARLPWKMVDFGTGSTSLKNLIVVVLRRIFLMITALVGPESIYSASIRENTAANHDEFEALQSLIIGTLDNFTNAILLIASTSIQVTSLILEQISWLLQLYLNQNAEQCGPFLLPMAIYSLCNMLNIILQLRFPDSNVQVSGDVLIKIKKNLCALVNKLDLNKDGNNVICTEIIRCLVAVTTPNKMLALDNVQKHQAGIVADTTTENELEASHDDLSDLDEEMMDEDDEEDDEDHQQEEEEDSEEELDEDDSEVEDSDLDAEDEDLDEDDSDDDDESSDSAIDEDELGSDIEEDVEMALPHQIDEDYVMNPDNDSSSNSSLGDVGEDEEDDDDGPRIRVVGELDEQIVQDATVEDELPRMGISEDIEPDSDFSASPSDGFEHEPARASAENGHVFTTSGESNVNFQEHTDQNRTIHIEIQFGDSQGVRYNVDNNASSNLFGIPPETRNQDQNQSYPSNHAQHSVRTGSWYIEGDLQVPTKNTSLPPTRRQVGGKPDVNAQLVQLLGTAIPTVTLSKPLEPQNDHPVTPSPQAGLTEAPEEDDEDHHIERMASIEMEQPPTVAQEPPQVPSPTTSPSPDPIYNPDTGSNTYFNEDLDRIARALGISFNDLFTLANMDPGVISELPVEMREEILLQQLNTINVDAVERIRTTRQSQTCSGTESSGQDQSLAPSNPPPNPPPQSLMQYLEALPRSLRLDAVRGIYGEGSGEINAALDFGDNSDGVLAALAPSLRQGFLTSARAEFWDSIAANLLGGSTSGFYNRGIASRTRSQQQGRSGDGREMRDHPSRSPETSSNAADQLATGLTLGFIIGEIRDGNQGRQRGGNTQRNRAGLNRRSGVSAASLSTNRRRSMGNSGRNNSILSANINDIIFLDNHMMRSRNGMDNLPHGAHLRDGNFNSRDQITRPSSSGFGGAIMRSMPQLFNSFQPHLLNFMQPGSRLSANADTNEAYGAMDTSGDSFYNNHMETIYKLVPNSVTDMRAVGGSRSFLEFIKIAKCDLNSHEAAAITKMLFLKQELNKKLYFKLLYNLMVAGGPNVDIILKFLLHVLYAGLVNIEPCKSGKFEDVNIYKPCIDGFPPQNLYGSIQQRPNPNPATNAEPAGLGTIGSLWQSNTTNLLSHVGSGSNSASFVSTERVLEQLRSILIALPFTATFFSRYITMDETSESRRKKKRINHKPGMYPINFLLRAAGSNLFQSSIKHMNHLVMVLHNLLVVVPDQANPVQPPSENGSASRVQDETTPPPAEKPIQTDILRVLDSESITEFLRIFCNWQVQSNYVVHCNNKDTLVQNQLLIVSQILASIYNHSDHESLVDTTLQCHLKSITNEITARLSIQDAILMRNTEIEHQLLTLLRLVNFINEMFSEAYKNHQQSCNGEKAKHLMITAQFYSRLELQPLWETMDNVLSCILPGVIATEQSVGVDDVSLSNTEALTVMEPLIESFFQIWQNSIALEYNLDSIQELDQTISLVNFDAEIPKNINFDIPTPQRILELEASNISPSHGTLICFAERHKRAIGILIKQNPALLSSGFQALIRLAPLCLGFETKRQYFRQKLKERRQGLRLDTIRLNVRRERIFLDSYHQLRSRTGDEMKGKLSVVFGGEEGVDAGGLTREWFAILAKEMFNPNYGLFRREGRKQEFNHPNPLSGINPDHLNFFKFIGRIIGKALYDGHHLDAYFCRSFYKHMLGRKITPADAESVDPQFFANLMSLTQYTLESLGLELYFSTEIDEFGKVKVIDLIPNGRNIPVTEDNKHKYIELLCQHKVTNGIKDQLDAFMEGFYELISPRLISIFDDKELELLISGIPIIDLQNLKENVEYVNYDAESDQIVWLWEFLEQLDQNHLAAFLQFVTGTSRVPIGGFKNLMGMRGPQKISIHKTFGDDRLPTAHTCFNQLDLPAYSQKNILFDKLLQAIVEGKEGFGFI</sequence>
<comment type="pathway">
    <text evidence="2">Protein modification; protein ubiquitination.</text>
</comment>
<dbReference type="FunFam" id="3.90.1750.10:FF:000003">
    <property type="entry name" value="E3 ubiquitin-protein ligase UPL1"/>
    <property type="match status" value="1"/>
</dbReference>
<dbReference type="GeneID" id="94334499"/>
<comment type="catalytic activity">
    <reaction evidence="1">
        <text>S-ubiquitinyl-[E2 ubiquitin-conjugating enzyme]-L-cysteine + [acceptor protein]-L-lysine = [E2 ubiquitin-conjugating enzyme]-L-cysteine + N(6)-ubiquitinyl-[acceptor protein]-L-lysine.</text>
        <dbReference type="EC" id="2.3.2.26"/>
    </reaction>
</comment>
<dbReference type="GO" id="GO:0006511">
    <property type="term" value="P:ubiquitin-dependent protein catabolic process"/>
    <property type="evidence" value="ECO:0007669"/>
    <property type="project" value="TreeGrafter"/>
</dbReference>